<dbReference type="InterPro" id="IPR003646">
    <property type="entry name" value="SH3-like_bac-type"/>
</dbReference>
<dbReference type="Gene3D" id="2.30.30.40">
    <property type="entry name" value="SH3 Domains"/>
    <property type="match status" value="1"/>
</dbReference>
<dbReference type="EMBL" id="CP136865">
    <property type="protein sequence ID" value="WOJ98442.1"/>
    <property type="molecule type" value="Genomic_DNA"/>
</dbReference>
<keyword evidence="11" id="KW-1185">Reference proteome</keyword>
<dbReference type="InterPro" id="IPR016476">
    <property type="entry name" value="SH3_dom_pro"/>
</dbReference>
<feature type="chain" id="PRO_5047235335" evidence="8">
    <location>
        <begin position="26"/>
        <end position="228"/>
    </location>
</feature>
<sequence>MIRLLLILLLSAGPLLLSLTPAAHAQESRYISDEVFVVLHAGPGSNYRWIGKLIPGTELTEKRRSTDGNWAEVATSRGTEGWVQAEYLSTEPPAQVRLPAVVRQLEEAQQESAELRSRLSELQAQQSDVGSQLAKSNADLQQVSEELAQLRQISGSAVETAENNRRLVEDSATMRTTLDTLEADNQRLQDRVRSSAFMDGAFAVLLGVIITLVVPRLWPKRKSSSSWA</sequence>
<protein>
    <submittedName>
        <fullName evidence="10">TIGR04211 family SH3 domain-containing protein</fullName>
    </submittedName>
</protein>
<feature type="coiled-coil region" evidence="6">
    <location>
        <begin position="98"/>
        <end position="191"/>
    </location>
</feature>
<evidence type="ECO:0000256" key="3">
    <source>
        <dbReference type="ARBA" id="ARBA00022729"/>
    </source>
</evidence>
<evidence type="ECO:0000256" key="5">
    <source>
        <dbReference type="ARBA" id="ARBA00023136"/>
    </source>
</evidence>
<dbReference type="NCBIfam" id="TIGR04211">
    <property type="entry name" value="SH3_and_anchor"/>
    <property type="match status" value="1"/>
</dbReference>
<keyword evidence="5 7" id="KW-0472">Membrane</keyword>
<keyword evidence="3 8" id="KW-0732">Signal</keyword>
<evidence type="ECO:0000256" key="7">
    <source>
        <dbReference type="SAM" id="Phobius"/>
    </source>
</evidence>
<evidence type="ECO:0000256" key="1">
    <source>
        <dbReference type="ARBA" id="ARBA00004167"/>
    </source>
</evidence>
<dbReference type="Pfam" id="PF08239">
    <property type="entry name" value="SH3_3"/>
    <property type="match status" value="1"/>
</dbReference>
<evidence type="ECO:0000313" key="11">
    <source>
        <dbReference type="Proteomes" id="UP001626549"/>
    </source>
</evidence>
<keyword evidence="6" id="KW-0175">Coiled coil</keyword>
<name>A0ABZ0IFX8_9GAMM</name>
<dbReference type="RefSeq" id="WP_407329805.1">
    <property type="nucleotide sequence ID" value="NZ_CP136865.1"/>
</dbReference>
<evidence type="ECO:0000256" key="8">
    <source>
        <dbReference type="SAM" id="SignalP"/>
    </source>
</evidence>
<feature type="transmembrane region" description="Helical" evidence="7">
    <location>
        <begin position="196"/>
        <end position="218"/>
    </location>
</feature>
<gene>
    <name evidence="10" type="ORF">R0137_07690</name>
</gene>
<evidence type="ECO:0000313" key="10">
    <source>
        <dbReference type="EMBL" id="WOJ98442.1"/>
    </source>
</evidence>
<reference evidence="10 11" key="1">
    <citation type="submission" date="2023-10" db="EMBL/GenBank/DDBJ databases">
        <title>Two novel species belonging to the OM43/NOR5 clade.</title>
        <authorList>
            <person name="Park M."/>
        </authorList>
    </citation>
    <scope>NUCLEOTIDE SEQUENCE [LARGE SCALE GENOMIC DNA]</scope>
    <source>
        <strain evidence="10 11">IMCC45268</strain>
    </source>
</reference>
<proteinExistence type="predicted"/>
<evidence type="ECO:0000256" key="2">
    <source>
        <dbReference type="ARBA" id="ARBA00022692"/>
    </source>
</evidence>
<organism evidence="10 11">
    <name type="scientific">Congregibacter brevis</name>
    <dbReference type="NCBI Taxonomy" id="3081201"/>
    <lineage>
        <taxon>Bacteria</taxon>
        <taxon>Pseudomonadati</taxon>
        <taxon>Pseudomonadota</taxon>
        <taxon>Gammaproteobacteria</taxon>
        <taxon>Cellvibrionales</taxon>
        <taxon>Halieaceae</taxon>
        <taxon>Congregibacter</taxon>
    </lineage>
</organism>
<comment type="subcellular location">
    <subcellularLocation>
        <location evidence="1">Membrane</location>
        <topology evidence="1">Single-pass membrane protein</topology>
    </subcellularLocation>
</comment>
<feature type="signal peptide" evidence="8">
    <location>
        <begin position="1"/>
        <end position="25"/>
    </location>
</feature>
<dbReference type="SMART" id="SM00287">
    <property type="entry name" value="SH3b"/>
    <property type="match status" value="1"/>
</dbReference>
<accession>A0ABZ0IFX8</accession>
<feature type="domain" description="SH3b" evidence="9">
    <location>
        <begin position="26"/>
        <end position="92"/>
    </location>
</feature>
<evidence type="ECO:0000256" key="4">
    <source>
        <dbReference type="ARBA" id="ARBA00022989"/>
    </source>
</evidence>
<dbReference type="Proteomes" id="UP001626549">
    <property type="component" value="Chromosome"/>
</dbReference>
<keyword evidence="2 7" id="KW-0812">Transmembrane</keyword>
<dbReference type="PROSITE" id="PS51781">
    <property type="entry name" value="SH3B"/>
    <property type="match status" value="1"/>
</dbReference>
<evidence type="ECO:0000256" key="6">
    <source>
        <dbReference type="SAM" id="Coils"/>
    </source>
</evidence>
<evidence type="ECO:0000259" key="9">
    <source>
        <dbReference type="PROSITE" id="PS51781"/>
    </source>
</evidence>
<keyword evidence="4 7" id="KW-1133">Transmembrane helix</keyword>